<reference evidence="1 2" key="1">
    <citation type="submission" date="2020-08" db="EMBL/GenBank/DDBJ databases">
        <title>Genomic Encyclopedia of Type Strains, Phase III (KMG-III): the genomes of soil and plant-associated and newly described type strains.</title>
        <authorList>
            <person name="Whitman W."/>
        </authorList>
    </citation>
    <scope>NUCLEOTIDE SEQUENCE [LARGE SCALE GENOMIC DNA]</scope>
    <source>
        <strain evidence="1 2">CECT 8234</strain>
    </source>
</reference>
<name>A0A7W5CB78_9BACL</name>
<protein>
    <submittedName>
        <fullName evidence="1">Uncharacterized protein</fullName>
    </submittedName>
</protein>
<dbReference type="EMBL" id="JACHXW010000016">
    <property type="protein sequence ID" value="MBB3154498.1"/>
    <property type="molecule type" value="Genomic_DNA"/>
</dbReference>
<comment type="caution">
    <text evidence="1">The sequence shown here is derived from an EMBL/GenBank/DDBJ whole genome shotgun (WGS) entry which is preliminary data.</text>
</comment>
<sequence length="33" mass="4251">MDFSSSIAYHRFLIEYFREFRIKHFNDIIDFYE</sequence>
<keyword evidence="2" id="KW-1185">Reference proteome</keyword>
<proteinExistence type="predicted"/>
<dbReference type="AlphaFoldDB" id="A0A7W5CB78"/>
<organism evidence="1 2">
    <name type="scientific">Paenibacillus endophyticus</name>
    <dbReference type="NCBI Taxonomy" id="1294268"/>
    <lineage>
        <taxon>Bacteria</taxon>
        <taxon>Bacillati</taxon>
        <taxon>Bacillota</taxon>
        <taxon>Bacilli</taxon>
        <taxon>Bacillales</taxon>
        <taxon>Paenibacillaceae</taxon>
        <taxon>Paenibacillus</taxon>
    </lineage>
</organism>
<evidence type="ECO:0000313" key="2">
    <source>
        <dbReference type="Proteomes" id="UP000518605"/>
    </source>
</evidence>
<gene>
    <name evidence="1" type="ORF">FHS16_004580</name>
</gene>
<evidence type="ECO:0000313" key="1">
    <source>
        <dbReference type="EMBL" id="MBB3154498.1"/>
    </source>
</evidence>
<dbReference type="Proteomes" id="UP000518605">
    <property type="component" value="Unassembled WGS sequence"/>
</dbReference>
<accession>A0A7W5CB78</accession>